<dbReference type="GO" id="GO:0003729">
    <property type="term" value="F:mRNA binding"/>
    <property type="evidence" value="ECO:0007669"/>
    <property type="project" value="TreeGrafter"/>
</dbReference>
<dbReference type="AlphaFoldDB" id="A0AAD9PGR4"/>
<dbReference type="PANTHER" id="PTHR12412">
    <property type="entry name" value="CAP BINDING PROTEIN"/>
    <property type="match status" value="1"/>
</dbReference>
<dbReference type="KEGG" id="bdw:94334695"/>
<reference evidence="2" key="1">
    <citation type="journal article" date="2023" name="Nat. Microbiol.">
        <title>Babesia duncani multi-omics identifies virulence factors and drug targets.</title>
        <authorList>
            <person name="Singh P."/>
            <person name="Lonardi S."/>
            <person name="Liang Q."/>
            <person name="Vydyam P."/>
            <person name="Khabirova E."/>
            <person name="Fang T."/>
            <person name="Gihaz S."/>
            <person name="Thekkiniath J."/>
            <person name="Munshi M."/>
            <person name="Abel S."/>
            <person name="Ciampossin L."/>
            <person name="Batugedara G."/>
            <person name="Gupta M."/>
            <person name="Lu X.M."/>
            <person name="Lenz T."/>
            <person name="Chakravarty S."/>
            <person name="Cornillot E."/>
            <person name="Hu Y."/>
            <person name="Ma W."/>
            <person name="Gonzalez L.M."/>
            <person name="Sanchez S."/>
            <person name="Estrada K."/>
            <person name="Sanchez-Flores A."/>
            <person name="Montero E."/>
            <person name="Harb O.S."/>
            <person name="Le Roch K.G."/>
            <person name="Mamoun C.B."/>
        </authorList>
    </citation>
    <scope>NUCLEOTIDE SEQUENCE</scope>
    <source>
        <strain evidence="2">WA1</strain>
    </source>
</reference>
<dbReference type="InterPro" id="IPR027159">
    <property type="entry name" value="CBP80"/>
</dbReference>
<evidence type="ECO:0000313" key="2">
    <source>
        <dbReference type="EMBL" id="KAK2194340.1"/>
    </source>
</evidence>
<name>A0AAD9PGR4_9APIC</name>
<evidence type="ECO:0000313" key="4">
    <source>
        <dbReference type="Proteomes" id="UP001214638"/>
    </source>
</evidence>
<dbReference type="SUPFAM" id="SSF48371">
    <property type="entry name" value="ARM repeat"/>
    <property type="match status" value="3"/>
</dbReference>
<dbReference type="EMBL" id="JALLKP010000152">
    <property type="protein sequence ID" value="KAK2194340.1"/>
    <property type="molecule type" value="Genomic_DNA"/>
</dbReference>
<sequence>MEEIEVDIDEKVDAVLYNEALHSGEINAPINEQAGKRPYIAFEPSGETQEKRFDNYRIPKRYNPGNRDNYGNRKFQRTHQSDFDYNRKYSMQRTNYKSQQYRGRGRPQFFPIGRDNVRGGGSGMHRGIETMMVTLLDSFDTAKQDIIDLADRLTRIEVFDELMPTFTRCVASFPTKGGAYASVVAILRKRGKSQLVDVIVQHIVGDLVQALVTGNRVEAILLLRFLISLESCNIKDYSVYAVIDKIIQMAKELCSKTYSNQPDYVQGTITADNLYFIVLCSIPWFGRDEFAREEKRILAICNDIIDYNKNRMKLISKVKSSLAAKGFDPSNNAPIHNPYIYIGTNYNVTSGNYRDNFTSGVACLESLMESRLVCSTTYRFYQSSGIVEMIRDDDAMETQYNSDAIGLDALMRLESFSLKFTPIPIMPIAFTINLPDDEFMSPHDTWLLEDHVANTIEIFNNDSSHCATQCLNIPVNQGYKEYGIVKVMLNIMLEKLYKGKFAVFGALVIQNMCNLEPRVEGVFSDLMSQIIDRITEFDPIVVSQLLDICAYHFSAEFCKVRKSDDNADTNEEQERETIKIKNQELFACLFRPESKDSLLKFRERLIDKVTRLIYVDRLLAYAPPELESILKNRLVLIMPPNLKGKSLEHQVFANLLHFNKLTNEQNDLRNARIVGFLNSFIGQPPLTKMPSHVFSDMKQLDIEMEDYTITSNVNSQNNPEENWTREALVNVFWETVLVFGNKSITHLLRLIEFHGPVLTMLDMDLVKVTVLVLRCTERILGYDSKKIEMVLEQLLKTKTIAPIVLMEAVLDPATCDIMANHVVWILNYMTLLHANRIEELNCAITVSTRAGDSRAMDSLANEMASAQEDAYVFGSNLVRMLTLQFGHANRTMKQILSNLLKGLLLQCALNYSMLCKIYANCIEGGAHADICNAVYQACNSRSS</sequence>
<dbReference type="Gene3D" id="1.25.40.180">
    <property type="match status" value="3"/>
</dbReference>
<dbReference type="PANTHER" id="PTHR12412:SF2">
    <property type="entry name" value="NUCLEAR CAP-BINDING PROTEIN SUBUNIT 1"/>
    <property type="match status" value="1"/>
</dbReference>
<protein>
    <submittedName>
        <fullName evidence="2">Bifunctional Armadillo-type fold/Nuclear cap-binding protein subunit 1</fullName>
    </submittedName>
</protein>
<dbReference type="EMBL" id="JALLKP010000001">
    <property type="protein sequence ID" value="KAK2197397.1"/>
    <property type="molecule type" value="Genomic_DNA"/>
</dbReference>
<dbReference type="GO" id="GO:0005846">
    <property type="term" value="C:nuclear cap binding complex"/>
    <property type="evidence" value="ECO:0007669"/>
    <property type="project" value="InterPro"/>
</dbReference>
<dbReference type="GO" id="GO:0005634">
    <property type="term" value="C:nucleus"/>
    <property type="evidence" value="ECO:0007669"/>
    <property type="project" value="TreeGrafter"/>
</dbReference>
<organism evidence="2 4">
    <name type="scientific">Babesia duncani</name>
    <dbReference type="NCBI Taxonomy" id="323732"/>
    <lineage>
        <taxon>Eukaryota</taxon>
        <taxon>Sar</taxon>
        <taxon>Alveolata</taxon>
        <taxon>Apicomplexa</taxon>
        <taxon>Aconoidasida</taxon>
        <taxon>Piroplasmida</taxon>
        <taxon>Babesiidae</taxon>
        <taxon>Babesia</taxon>
    </lineage>
</organism>
<dbReference type="RefSeq" id="XP_067804239.1">
    <property type="nucleotide sequence ID" value="XM_067945448.1"/>
</dbReference>
<feature type="compositionally biased region" description="Basic and acidic residues" evidence="1">
    <location>
        <begin position="48"/>
        <end position="57"/>
    </location>
</feature>
<dbReference type="Proteomes" id="UP001214638">
    <property type="component" value="Unassembled WGS sequence"/>
</dbReference>
<dbReference type="GeneID" id="94334695"/>
<dbReference type="InterPro" id="IPR016024">
    <property type="entry name" value="ARM-type_fold"/>
</dbReference>
<dbReference type="GO" id="GO:0000184">
    <property type="term" value="P:nuclear-transcribed mRNA catabolic process, nonsense-mediated decay"/>
    <property type="evidence" value="ECO:0007669"/>
    <property type="project" value="TreeGrafter"/>
</dbReference>
<dbReference type="GO" id="GO:0000339">
    <property type="term" value="F:RNA cap binding"/>
    <property type="evidence" value="ECO:0007669"/>
    <property type="project" value="InterPro"/>
</dbReference>
<comment type="caution">
    <text evidence="2">The sequence shown here is derived from an EMBL/GenBank/DDBJ whole genome shotgun (WGS) entry which is preliminary data.</text>
</comment>
<keyword evidence="4" id="KW-1185">Reference proteome</keyword>
<gene>
    <name evidence="3" type="ORF">BdWA1_000397</name>
    <name evidence="2" type="ORF">BdWA1_004189</name>
</gene>
<evidence type="ECO:0000256" key="1">
    <source>
        <dbReference type="SAM" id="MobiDB-lite"/>
    </source>
</evidence>
<proteinExistence type="predicted"/>
<accession>A0AAD9PGR4</accession>
<dbReference type="GO" id="GO:0006406">
    <property type="term" value="P:mRNA export from nucleus"/>
    <property type="evidence" value="ECO:0007669"/>
    <property type="project" value="InterPro"/>
</dbReference>
<evidence type="ECO:0000313" key="3">
    <source>
        <dbReference type="EMBL" id="KAK2197397.1"/>
    </source>
</evidence>
<feature type="region of interest" description="Disordered" evidence="1">
    <location>
        <begin position="42"/>
        <end position="77"/>
    </location>
</feature>